<protein>
    <submittedName>
        <fullName evidence="2">Uncharacterized protein</fullName>
    </submittedName>
</protein>
<reference evidence="2 3" key="1">
    <citation type="submission" date="2007-06" db="EMBL/GenBank/DDBJ databases">
        <title>The Genome Sequence of Coccidioides posadasii RMSCC_3488.</title>
        <authorList>
            <consortium name="Coccidioides Genome Resources Consortium"/>
            <consortium name="The Broad Institute Genome Sequencing Platform"/>
            <person name="Henn M.R."/>
            <person name="Sykes S."/>
            <person name="Young S."/>
            <person name="Jaffe D."/>
            <person name="Berlin A."/>
            <person name="Alvarez P."/>
            <person name="Butler J."/>
            <person name="Gnerre S."/>
            <person name="Grabherr M."/>
            <person name="Mauceli E."/>
            <person name="Brockman W."/>
            <person name="Kodira C."/>
            <person name="Alvarado L."/>
            <person name="Zeng Q."/>
            <person name="Crawford M."/>
            <person name="Antoine C."/>
            <person name="Devon K."/>
            <person name="Galgiani J."/>
            <person name="Orsborn K."/>
            <person name="Lewis M.L."/>
            <person name="Nusbaum C."/>
            <person name="Galagan J."/>
            <person name="Birren B."/>
        </authorList>
    </citation>
    <scope>NUCLEOTIDE SEQUENCE [LARGE SCALE GENOMIC DNA]</scope>
    <source>
        <strain evidence="2 3">RMSCC 3488</strain>
    </source>
</reference>
<sequence>MGSRFAPAKHMDRGGVGLSQQNVTSPPQHLLDDLARLGLVPLKLRIFQRTGGTRHIAGVEFLDRIPVNRRSPVGRKWLTFLAAITCEPGPDVNCHRCVHAMANYSGALHR</sequence>
<name>A0A0J6FCC7_COCPO</name>
<dbReference type="VEuPathDB" id="FungiDB:CPAG_04251"/>
<dbReference type="AlphaFoldDB" id="A0A0J6FCC7"/>
<organism evidence="2 3">
    <name type="scientific">Coccidioides posadasii RMSCC 3488</name>
    <dbReference type="NCBI Taxonomy" id="454284"/>
    <lineage>
        <taxon>Eukaryota</taxon>
        <taxon>Fungi</taxon>
        <taxon>Dikarya</taxon>
        <taxon>Ascomycota</taxon>
        <taxon>Pezizomycotina</taxon>
        <taxon>Eurotiomycetes</taxon>
        <taxon>Eurotiomycetidae</taxon>
        <taxon>Onygenales</taxon>
        <taxon>Onygenaceae</taxon>
        <taxon>Coccidioides</taxon>
    </lineage>
</organism>
<evidence type="ECO:0000313" key="2">
    <source>
        <dbReference type="EMBL" id="KMM67918.1"/>
    </source>
</evidence>
<accession>A0A0J6FCC7</accession>
<evidence type="ECO:0000313" key="3">
    <source>
        <dbReference type="Proteomes" id="UP000054567"/>
    </source>
</evidence>
<dbReference type="Proteomes" id="UP000054567">
    <property type="component" value="Unassembled WGS sequence"/>
</dbReference>
<gene>
    <name evidence="2" type="ORF">CPAG_04251</name>
</gene>
<reference evidence="3" key="2">
    <citation type="journal article" date="2009" name="Genome Res.">
        <title>Comparative genomic analyses of the human fungal pathogens Coccidioides and their relatives.</title>
        <authorList>
            <person name="Sharpton T.J."/>
            <person name="Stajich J.E."/>
            <person name="Rounsley S.D."/>
            <person name="Gardner M.J."/>
            <person name="Wortman J.R."/>
            <person name="Jordar V.S."/>
            <person name="Maiti R."/>
            <person name="Kodira C.D."/>
            <person name="Neafsey D.E."/>
            <person name="Zeng Q."/>
            <person name="Hung C.-Y."/>
            <person name="McMahan C."/>
            <person name="Muszewska A."/>
            <person name="Grynberg M."/>
            <person name="Mandel M.A."/>
            <person name="Kellner E.M."/>
            <person name="Barker B.M."/>
            <person name="Galgiani J.N."/>
            <person name="Orbach M.J."/>
            <person name="Kirkland T.N."/>
            <person name="Cole G.T."/>
            <person name="Henn M.R."/>
            <person name="Birren B.W."/>
            <person name="Taylor J.W."/>
        </authorList>
    </citation>
    <scope>NUCLEOTIDE SEQUENCE [LARGE SCALE GENOMIC DNA]</scope>
    <source>
        <strain evidence="3">RMSCC 3488</strain>
    </source>
</reference>
<evidence type="ECO:0000256" key="1">
    <source>
        <dbReference type="SAM" id="MobiDB-lite"/>
    </source>
</evidence>
<proteinExistence type="predicted"/>
<reference evidence="3" key="3">
    <citation type="journal article" date="2010" name="Genome Res.">
        <title>Population genomic sequencing of Coccidioides fungi reveals recent hybridization and transposon control.</title>
        <authorList>
            <person name="Neafsey D.E."/>
            <person name="Barker B.M."/>
            <person name="Sharpton T.J."/>
            <person name="Stajich J.E."/>
            <person name="Park D.J."/>
            <person name="Whiston E."/>
            <person name="Hung C.-Y."/>
            <person name="McMahan C."/>
            <person name="White J."/>
            <person name="Sykes S."/>
            <person name="Heiman D."/>
            <person name="Young S."/>
            <person name="Zeng Q."/>
            <person name="Abouelleil A."/>
            <person name="Aftuck L."/>
            <person name="Bessette D."/>
            <person name="Brown A."/>
            <person name="FitzGerald M."/>
            <person name="Lui A."/>
            <person name="Macdonald J.P."/>
            <person name="Priest M."/>
            <person name="Orbach M.J."/>
            <person name="Galgiani J.N."/>
            <person name="Kirkland T.N."/>
            <person name="Cole G.T."/>
            <person name="Birren B.W."/>
            <person name="Henn M.R."/>
            <person name="Taylor J.W."/>
            <person name="Rounsley S.D."/>
        </authorList>
    </citation>
    <scope>NUCLEOTIDE SEQUENCE [LARGE SCALE GENOMIC DNA]</scope>
    <source>
        <strain evidence="3">RMSCC 3488</strain>
    </source>
</reference>
<dbReference type="EMBL" id="DS268110">
    <property type="protein sequence ID" value="KMM67918.1"/>
    <property type="molecule type" value="Genomic_DNA"/>
</dbReference>
<feature type="region of interest" description="Disordered" evidence="1">
    <location>
        <begin position="1"/>
        <end position="26"/>
    </location>
</feature>